<feature type="domain" description="GHMP kinase C-terminal" evidence="12">
    <location>
        <begin position="202"/>
        <end position="263"/>
    </location>
</feature>
<evidence type="ECO:0000256" key="5">
    <source>
        <dbReference type="ARBA" id="ARBA00022741"/>
    </source>
</evidence>
<name>A0A845M8P2_9RHOB</name>
<feature type="active site" evidence="10">
    <location>
        <position position="127"/>
    </location>
</feature>
<gene>
    <name evidence="10" type="primary">ispE</name>
    <name evidence="13" type="ORF">GQE99_19490</name>
</gene>
<evidence type="ECO:0000313" key="13">
    <source>
        <dbReference type="EMBL" id="MZR15208.1"/>
    </source>
</evidence>
<comment type="catalytic activity">
    <reaction evidence="10">
        <text>4-CDP-2-C-methyl-D-erythritol + ATP = 4-CDP-2-C-methyl-D-erythritol 2-phosphate + ADP + H(+)</text>
        <dbReference type="Rhea" id="RHEA:18437"/>
        <dbReference type="ChEBI" id="CHEBI:15378"/>
        <dbReference type="ChEBI" id="CHEBI:30616"/>
        <dbReference type="ChEBI" id="CHEBI:57823"/>
        <dbReference type="ChEBI" id="CHEBI:57919"/>
        <dbReference type="ChEBI" id="CHEBI:456216"/>
        <dbReference type="EC" id="2.7.1.148"/>
    </reaction>
</comment>
<proteinExistence type="inferred from homology"/>
<organism evidence="13 14">
    <name type="scientific">Maritimibacter harenae</name>
    <dbReference type="NCBI Taxonomy" id="2606218"/>
    <lineage>
        <taxon>Bacteria</taxon>
        <taxon>Pseudomonadati</taxon>
        <taxon>Pseudomonadota</taxon>
        <taxon>Alphaproteobacteria</taxon>
        <taxon>Rhodobacterales</taxon>
        <taxon>Roseobacteraceae</taxon>
        <taxon>Maritimibacter</taxon>
    </lineage>
</organism>
<dbReference type="RefSeq" id="WP_161353758.1">
    <property type="nucleotide sequence ID" value="NZ_WTUX01000022.1"/>
</dbReference>
<dbReference type="Pfam" id="PF00288">
    <property type="entry name" value="GHMP_kinases_N"/>
    <property type="match status" value="1"/>
</dbReference>
<dbReference type="InterPro" id="IPR004424">
    <property type="entry name" value="IspE"/>
</dbReference>
<evidence type="ECO:0000256" key="8">
    <source>
        <dbReference type="ARBA" id="ARBA00023229"/>
    </source>
</evidence>
<keyword evidence="7 10" id="KW-0067">ATP-binding</keyword>
<keyword evidence="8 10" id="KW-0414">Isoprene biosynthesis</keyword>
<dbReference type="SUPFAM" id="SSF55060">
    <property type="entry name" value="GHMP Kinase, C-terminal domain"/>
    <property type="match status" value="1"/>
</dbReference>
<comment type="pathway">
    <text evidence="10">Isoprenoid biosynthesis; isopentenyl diphosphate biosynthesis via DXP pathway; isopentenyl diphosphate from 1-deoxy-D-xylulose 5-phosphate: step 3/6.</text>
</comment>
<evidence type="ECO:0000259" key="11">
    <source>
        <dbReference type="Pfam" id="PF00288"/>
    </source>
</evidence>
<dbReference type="InterPro" id="IPR013750">
    <property type="entry name" value="GHMP_kinase_C_dom"/>
</dbReference>
<feature type="binding site" evidence="10">
    <location>
        <begin position="89"/>
        <end position="99"/>
    </location>
    <ligand>
        <name>ATP</name>
        <dbReference type="ChEBI" id="CHEBI:30616"/>
    </ligand>
</feature>
<evidence type="ECO:0000259" key="12">
    <source>
        <dbReference type="Pfam" id="PF08544"/>
    </source>
</evidence>
<sequence>MLTKVFAPAKVNLTLHVTGQRRDGYHLLDSLVAFADVGDRVSLRAADALSLEVTGPMAAGVPADETNLVWRAAALFDVPVAITLSKHLPAAAGIGGGSSDAAATLFAMADLTGDKVLPEGATDLGADVRVCLMRQAARMQGIGEQVAPIAGLPPLPAVLANPGVDVPTPAVFKALTDKSGKPMARKLPKWPGVKGAIDWIASQRNDLEPPAIATAPVISDVLADLAALPGARLARMSGSGATCFALFDTRDAADAAAARLAEAHPEWWVTPATLT</sequence>
<evidence type="ECO:0000256" key="7">
    <source>
        <dbReference type="ARBA" id="ARBA00022840"/>
    </source>
</evidence>
<dbReference type="SUPFAM" id="SSF54211">
    <property type="entry name" value="Ribosomal protein S5 domain 2-like"/>
    <property type="match status" value="1"/>
</dbReference>
<dbReference type="GO" id="GO:0019288">
    <property type="term" value="P:isopentenyl diphosphate biosynthetic process, methylerythritol 4-phosphate pathway"/>
    <property type="evidence" value="ECO:0007669"/>
    <property type="project" value="UniProtKB-UniRule"/>
</dbReference>
<comment type="similarity">
    <text evidence="1 10">Belongs to the GHMP kinase family. IspE subfamily.</text>
</comment>
<dbReference type="Pfam" id="PF08544">
    <property type="entry name" value="GHMP_kinases_C"/>
    <property type="match status" value="1"/>
</dbReference>
<feature type="domain" description="GHMP kinase N-terminal" evidence="11">
    <location>
        <begin position="67"/>
        <end position="128"/>
    </location>
</feature>
<dbReference type="InterPro" id="IPR006204">
    <property type="entry name" value="GHMP_kinase_N_dom"/>
</dbReference>
<feature type="active site" evidence="10">
    <location>
        <position position="10"/>
    </location>
</feature>
<evidence type="ECO:0000256" key="10">
    <source>
        <dbReference type="HAMAP-Rule" id="MF_00061"/>
    </source>
</evidence>
<evidence type="ECO:0000256" key="2">
    <source>
        <dbReference type="ARBA" id="ARBA00012052"/>
    </source>
</evidence>
<dbReference type="NCBIfam" id="TIGR00154">
    <property type="entry name" value="ispE"/>
    <property type="match status" value="1"/>
</dbReference>
<dbReference type="Gene3D" id="3.30.70.890">
    <property type="entry name" value="GHMP kinase, C-terminal domain"/>
    <property type="match status" value="1"/>
</dbReference>
<dbReference type="PIRSF" id="PIRSF010376">
    <property type="entry name" value="IspE"/>
    <property type="match status" value="1"/>
</dbReference>
<dbReference type="GO" id="GO:0050515">
    <property type="term" value="F:4-(cytidine 5'-diphospho)-2-C-methyl-D-erythritol kinase activity"/>
    <property type="evidence" value="ECO:0007669"/>
    <property type="project" value="UniProtKB-UniRule"/>
</dbReference>
<keyword evidence="6 10" id="KW-0418">Kinase</keyword>
<dbReference type="GO" id="GO:0016114">
    <property type="term" value="P:terpenoid biosynthetic process"/>
    <property type="evidence" value="ECO:0007669"/>
    <property type="project" value="UniProtKB-UniRule"/>
</dbReference>
<dbReference type="Gene3D" id="3.30.230.10">
    <property type="match status" value="1"/>
</dbReference>
<dbReference type="Proteomes" id="UP000467322">
    <property type="component" value="Unassembled WGS sequence"/>
</dbReference>
<dbReference type="InterPro" id="IPR020568">
    <property type="entry name" value="Ribosomal_Su5_D2-typ_SF"/>
</dbReference>
<dbReference type="GO" id="GO:0005524">
    <property type="term" value="F:ATP binding"/>
    <property type="evidence" value="ECO:0007669"/>
    <property type="project" value="UniProtKB-UniRule"/>
</dbReference>
<keyword evidence="4 10" id="KW-0808">Transferase</keyword>
<dbReference type="EMBL" id="WTUX01000022">
    <property type="protein sequence ID" value="MZR15208.1"/>
    <property type="molecule type" value="Genomic_DNA"/>
</dbReference>
<evidence type="ECO:0000313" key="14">
    <source>
        <dbReference type="Proteomes" id="UP000467322"/>
    </source>
</evidence>
<dbReference type="NCBIfam" id="NF011202">
    <property type="entry name" value="PRK14608.1"/>
    <property type="match status" value="1"/>
</dbReference>
<comment type="function">
    <text evidence="10">Catalyzes the phosphorylation of the position 2 hydroxy group of 4-diphosphocytidyl-2C-methyl-D-erythritol.</text>
</comment>
<dbReference type="UniPathway" id="UPA00056">
    <property type="reaction ID" value="UER00094"/>
</dbReference>
<dbReference type="PANTHER" id="PTHR43527">
    <property type="entry name" value="4-DIPHOSPHOCYTIDYL-2-C-METHYL-D-ERYTHRITOL KINASE, CHLOROPLASTIC"/>
    <property type="match status" value="1"/>
</dbReference>
<evidence type="ECO:0000256" key="1">
    <source>
        <dbReference type="ARBA" id="ARBA00009684"/>
    </source>
</evidence>
<evidence type="ECO:0000256" key="3">
    <source>
        <dbReference type="ARBA" id="ARBA00017473"/>
    </source>
</evidence>
<evidence type="ECO:0000256" key="6">
    <source>
        <dbReference type="ARBA" id="ARBA00022777"/>
    </source>
</evidence>
<reference evidence="13 14" key="1">
    <citation type="submission" date="2019-12" db="EMBL/GenBank/DDBJ databases">
        <title>Maritimibacter sp. nov. sp. isolated from sea sand.</title>
        <authorList>
            <person name="Kim J."/>
            <person name="Jeong S.E."/>
            <person name="Jung H.S."/>
            <person name="Jeon C.O."/>
        </authorList>
    </citation>
    <scope>NUCLEOTIDE SEQUENCE [LARGE SCALE GENOMIC DNA]</scope>
    <source>
        <strain evidence="13 14">DP07</strain>
    </source>
</reference>
<dbReference type="InterPro" id="IPR036554">
    <property type="entry name" value="GHMP_kinase_C_sf"/>
</dbReference>
<evidence type="ECO:0000256" key="9">
    <source>
        <dbReference type="ARBA" id="ARBA00032554"/>
    </source>
</evidence>
<accession>A0A845M8P2</accession>
<protein>
    <recommendedName>
        <fullName evidence="3 10">4-diphosphocytidyl-2-C-methyl-D-erythritol kinase</fullName>
        <shortName evidence="10">CMK</shortName>
        <ecNumber evidence="2 10">2.7.1.148</ecNumber>
    </recommendedName>
    <alternativeName>
        <fullName evidence="9 10">4-(cytidine-5'-diphospho)-2-C-methyl-D-erythritol kinase</fullName>
    </alternativeName>
</protein>
<dbReference type="PANTHER" id="PTHR43527:SF2">
    <property type="entry name" value="4-DIPHOSPHOCYTIDYL-2-C-METHYL-D-ERYTHRITOL KINASE, CHLOROPLASTIC"/>
    <property type="match status" value="1"/>
</dbReference>
<evidence type="ECO:0000256" key="4">
    <source>
        <dbReference type="ARBA" id="ARBA00022679"/>
    </source>
</evidence>
<dbReference type="AlphaFoldDB" id="A0A845M8P2"/>
<keyword evidence="5 10" id="KW-0547">Nucleotide-binding</keyword>
<dbReference type="HAMAP" id="MF_00061">
    <property type="entry name" value="IspE"/>
    <property type="match status" value="1"/>
</dbReference>
<dbReference type="InterPro" id="IPR014721">
    <property type="entry name" value="Ribsml_uS5_D2-typ_fold_subgr"/>
</dbReference>
<dbReference type="EC" id="2.7.1.148" evidence="2 10"/>
<keyword evidence="14" id="KW-1185">Reference proteome</keyword>
<comment type="caution">
    <text evidence="13">The sequence shown here is derived from an EMBL/GenBank/DDBJ whole genome shotgun (WGS) entry which is preliminary data.</text>
</comment>